<accession>A0AAU7QKX9</accession>
<protein>
    <submittedName>
        <fullName evidence="2">Uncharacterized protein</fullName>
    </submittedName>
</protein>
<dbReference type="AlphaFoldDB" id="A0AAU7QKX9"/>
<name>A0AAU7QKX9_9GAMM</name>
<keyword evidence="1" id="KW-0812">Transmembrane</keyword>
<evidence type="ECO:0000256" key="1">
    <source>
        <dbReference type="SAM" id="Phobius"/>
    </source>
</evidence>
<keyword evidence="1" id="KW-0472">Membrane</keyword>
<organism evidence="2">
    <name type="scientific">Rhodanobacter sp. IGA1.0</name>
    <dbReference type="NCBI Taxonomy" id="3158582"/>
    <lineage>
        <taxon>Bacteria</taxon>
        <taxon>Pseudomonadati</taxon>
        <taxon>Pseudomonadota</taxon>
        <taxon>Gammaproteobacteria</taxon>
        <taxon>Lysobacterales</taxon>
        <taxon>Rhodanobacteraceae</taxon>
        <taxon>Rhodanobacter</taxon>
    </lineage>
</organism>
<evidence type="ECO:0000313" key="2">
    <source>
        <dbReference type="EMBL" id="XBS89983.1"/>
    </source>
</evidence>
<reference evidence="2" key="1">
    <citation type="submission" date="2024-06" db="EMBL/GenBank/DDBJ databases">
        <authorList>
            <person name="Sun Y."/>
        </authorList>
    </citation>
    <scope>NUCLEOTIDE SEQUENCE</scope>
    <source>
        <strain evidence="2">IGA1.0</strain>
    </source>
</reference>
<proteinExistence type="predicted"/>
<sequence length="143" mass="14737">MNILVAATSVAAVAFLLLSSNQNIPESVKPGSSAALFALGTAGFLVVSSVLALLRVKFSRWLMLAAALIFFGILGFQSLALLVSSGASLPAGATPKLWANVIRNTLEIAINAWALLSAKASTFFMGNRPNQSSEADGSAAAQL</sequence>
<dbReference type="RefSeq" id="WP_350016254.1">
    <property type="nucleotide sequence ID" value="NZ_CP157948.1"/>
</dbReference>
<feature type="transmembrane region" description="Helical" evidence="1">
    <location>
        <begin position="32"/>
        <end position="54"/>
    </location>
</feature>
<keyword evidence="1" id="KW-1133">Transmembrane helix</keyword>
<feature type="transmembrane region" description="Helical" evidence="1">
    <location>
        <begin position="61"/>
        <end position="83"/>
    </location>
</feature>
<dbReference type="EMBL" id="CP157948">
    <property type="protein sequence ID" value="XBS89983.1"/>
    <property type="molecule type" value="Genomic_DNA"/>
</dbReference>
<gene>
    <name evidence="2" type="ORF">ABNK63_16595</name>
</gene>